<organism evidence="1 2">
    <name type="scientific">Methylobacterium currus</name>
    <dbReference type="NCBI Taxonomy" id="2051553"/>
    <lineage>
        <taxon>Bacteria</taxon>
        <taxon>Pseudomonadati</taxon>
        <taxon>Pseudomonadota</taxon>
        <taxon>Alphaproteobacteria</taxon>
        <taxon>Hyphomicrobiales</taxon>
        <taxon>Methylobacteriaceae</taxon>
        <taxon>Methylobacterium</taxon>
    </lineage>
</organism>
<keyword evidence="1" id="KW-0614">Plasmid</keyword>
<dbReference type="RefSeq" id="WP_099957720.1">
    <property type="nucleotide sequence ID" value="NZ_CP028847.1"/>
</dbReference>
<dbReference type="KEGG" id="mee:DA075_35560"/>
<keyword evidence="2" id="KW-1185">Reference proteome</keyword>
<geneLocation type="plasmid" evidence="1 2">
    <name>unnamed3</name>
</geneLocation>
<dbReference type="AlphaFoldDB" id="A0A2R4WXE3"/>
<dbReference type="Proteomes" id="UP000244755">
    <property type="component" value="Plasmid unnamed3"/>
</dbReference>
<accession>A0A2R4WXE3</accession>
<gene>
    <name evidence="1" type="ORF">DA075_35560</name>
</gene>
<protein>
    <submittedName>
        <fullName evidence="1">Uncharacterized protein</fullName>
    </submittedName>
</protein>
<evidence type="ECO:0000313" key="1">
    <source>
        <dbReference type="EMBL" id="AWB26190.1"/>
    </source>
</evidence>
<proteinExistence type="predicted"/>
<name>A0A2R4WXE3_9HYPH</name>
<sequence length="83" mass="9004">MDDANRAMLELGGQRAAMFADECLRRNGYGPADMAFREIGAAMLDQRATKYGLEGDTRTVWLTSANRHLDDLAAGRAIGEGAQ</sequence>
<reference evidence="1 2" key="1">
    <citation type="submission" date="2018-04" db="EMBL/GenBank/DDBJ databases">
        <title>Methylobacterium sp. PR1016A genome.</title>
        <authorList>
            <person name="Park W."/>
        </authorList>
    </citation>
    <scope>NUCLEOTIDE SEQUENCE [LARGE SCALE GENOMIC DNA]</scope>
    <source>
        <strain evidence="1 2">PR1016A</strain>
        <plasmid evidence="1 2">unnamed3</plasmid>
    </source>
</reference>
<dbReference type="EMBL" id="CP028847">
    <property type="protein sequence ID" value="AWB26190.1"/>
    <property type="molecule type" value="Genomic_DNA"/>
</dbReference>
<evidence type="ECO:0000313" key="2">
    <source>
        <dbReference type="Proteomes" id="UP000244755"/>
    </source>
</evidence>